<feature type="domain" description="FAD-binding" evidence="4">
    <location>
        <begin position="3"/>
        <end position="338"/>
    </location>
</feature>
<evidence type="ECO:0000256" key="1">
    <source>
        <dbReference type="ARBA" id="ARBA00001974"/>
    </source>
</evidence>
<comment type="cofactor">
    <cofactor evidence="1">
        <name>FAD</name>
        <dbReference type="ChEBI" id="CHEBI:57692"/>
    </cofactor>
</comment>
<reference evidence="5" key="1">
    <citation type="submission" date="2017-12" db="EMBL/GenBank/DDBJ databases">
        <title>Sequencing the genomes of 1000 Actinobacteria strains.</title>
        <authorList>
            <person name="Klenk H.-P."/>
        </authorList>
    </citation>
    <scope>NUCLEOTIDE SEQUENCE [LARGE SCALE GENOMIC DNA]</scope>
    <source>
        <strain evidence="5">DSM 44228</strain>
    </source>
</reference>
<name>A0A2N3Y676_SACSN</name>
<dbReference type="Gene3D" id="3.30.70.2450">
    <property type="match status" value="1"/>
</dbReference>
<keyword evidence="2" id="KW-0285">Flavoprotein</keyword>
<accession>A0A2N3Y676</accession>
<dbReference type="InterPro" id="IPR050641">
    <property type="entry name" value="RIFMO-like"/>
</dbReference>
<dbReference type="AlphaFoldDB" id="A0A2N3Y676"/>
<dbReference type="Gene3D" id="3.50.50.60">
    <property type="entry name" value="FAD/NAD(P)-binding domain"/>
    <property type="match status" value="1"/>
</dbReference>
<comment type="caution">
    <text evidence="5">The sequence shown here is derived from an EMBL/GenBank/DDBJ whole genome shotgun (WGS) entry which is preliminary data.</text>
</comment>
<organism evidence="5 6">
    <name type="scientific">Saccharopolyspora spinosa</name>
    <dbReference type="NCBI Taxonomy" id="60894"/>
    <lineage>
        <taxon>Bacteria</taxon>
        <taxon>Bacillati</taxon>
        <taxon>Actinomycetota</taxon>
        <taxon>Actinomycetes</taxon>
        <taxon>Pseudonocardiales</taxon>
        <taxon>Pseudonocardiaceae</taxon>
        <taxon>Saccharopolyspora</taxon>
    </lineage>
</organism>
<evidence type="ECO:0000256" key="2">
    <source>
        <dbReference type="ARBA" id="ARBA00022630"/>
    </source>
</evidence>
<dbReference type="InterPro" id="IPR036188">
    <property type="entry name" value="FAD/NAD-bd_sf"/>
</dbReference>
<dbReference type="RefSeq" id="WP_029535622.1">
    <property type="nucleotide sequence ID" value="NZ_CP061007.1"/>
</dbReference>
<dbReference type="Proteomes" id="UP000233786">
    <property type="component" value="Unassembled WGS sequence"/>
</dbReference>
<evidence type="ECO:0000313" key="6">
    <source>
        <dbReference type="Proteomes" id="UP000233786"/>
    </source>
</evidence>
<dbReference type="PRINTS" id="PR00420">
    <property type="entry name" value="RNGMNOXGNASE"/>
</dbReference>
<gene>
    <name evidence="5" type="ORF">A8926_6508</name>
</gene>
<protein>
    <submittedName>
        <fullName evidence="5">3-(3-hydroxy-phenyl)propionate hydroxylase</fullName>
    </submittedName>
</protein>
<evidence type="ECO:0000313" key="5">
    <source>
        <dbReference type="EMBL" id="PKW18427.1"/>
    </source>
</evidence>
<dbReference type="Pfam" id="PF01494">
    <property type="entry name" value="FAD_binding_3"/>
    <property type="match status" value="1"/>
</dbReference>
<dbReference type="OrthoDB" id="8670884at2"/>
<evidence type="ECO:0000259" key="4">
    <source>
        <dbReference type="Pfam" id="PF01494"/>
    </source>
</evidence>
<keyword evidence="3" id="KW-0274">FAD</keyword>
<keyword evidence="6" id="KW-1185">Reference proteome</keyword>
<dbReference type="GO" id="GO:0071949">
    <property type="term" value="F:FAD binding"/>
    <property type="evidence" value="ECO:0007669"/>
    <property type="project" value="InterPro"/>
</dbReference>
<proteinExistence type="predicted"/>
<dbReference type="PANTHER" id="PTHR43004:SF19">
    <property type="entry name" value="BINDING MONOOXYGENASE, PUTATIVE (JCVI)-RELATED"/>
    <property type="match status" value="1"/>
</dbReference>
<sequence length="397" mass="42943">MSPVVVVGAGPVGLTAALCLCALGIEVTVLEKRGRDAVRPGSRALFVHNDSLQLLDRAQRGLGTEIAEHGTTWHTRRTLFRGREVYSKTYRKPTGAELPPFASLRQIDTERFLLRAAESAGADVVWDADVTRVSATDADVTLEAGDGRSWRSHYVIAADGARSAVRSAVGIALAGSRALGSHVVVDVSAGARPRPLERSYHYAHPALSGRNVLTVPFTGGFQVDLQCRPDDDPDDLTAEAAVARWIRAVVDEDEIGDVLWVSHYQFMQVIAERFVDASRRVLLAGEAAHLFPPFGARGMNSGMADAEAAARAVGLALTCGKRTSVEDYDRVRREAARRNSWAVGAALRHVAPPSPFGKMKLALAGWLAPHVPKIGEWLERAPYGPRRPPRPGGRGRY</sequence>
<dbReference type="PANTHER" id="PTHR43004">
    <property type="entry name" value="TRK SYSTEM POTASSIUM UPTAKE PROTEIN"/>
    <property type="match status" value="1"/>
</dbReference>
<dbReference type="EMBL" id="PJNB01000001">
    <property type="protein sequence ID" value="PKW18427.1"/>
    <property type="molecule type" value="Genomic_DNA"/>
</dbReference>
<dbReference type="STRING" id="994479.GCA_000194155_04478"/>
<dbReference type="InterPro" id="IPR002938">
    <property type="entry name" value="FAD-bd"/>
</dbReference>
<dbReference type="SUPFAM" id="SSF51905">
    <property type="entry name" value="FAD/NAD(P)-binding domain"/>
    <property type="match status" value="1"/>
</dbReference>
<dbReference type="GO" id="GO:0016709">
    <property type="term" value="F:oxidoreductase activity, acting on paired donors, with incorporation or reduction of molecular oxygen, NAD(P)H as one donor, and incorporation of one atom of oxygen"/>
    <property type="evidence" value="ECO:0007669"/>
    <property type="project" value="UniProtKB-ARBA"/>
</dbReference>
<evidence type="ECO:0000256" key="3">
    <source>
        <dbReference type="ARBA" id="ARBA00022827"/>
    </source>
</evidence>